<organism evidence="2 3">
    <name type="scientific">Nocardiopsis exhalans</name>
    <dbReference type="NCBI Taxonomy" id="163604"/>
    <lineage>
        <taxon>Bacteria</taxon>
        <taxon>Bacillati</taxon>
        <taxon>Actinomycetota</taxon>
        <taxon>Actinomycetes</taxon>
        <taxon>Streptosporangiales</taxon>
        <taxon>Nocardiopsidaceae</taxon>
        <taxon>Nocardiopsis</taxon>
    </lineage>
</organism>
<dbReference type="RefSeq" id="WP_254420807.1">
    <property type="nucleotide sequence ID" value="NZ_BAAAJB010000021.1"/>
</dbReference>
<evidence type="ECO:0000256" key="1">
    <source>
        <dbReference type="SAM" id="MobiDB-lite"/>
    </source>
</evidence>
<keyword evidence="3" id="KW-1185">Reference proteome</keyword>
<protein>
    <recommendedName>
        <fullName evidence="4">Nucleotidyltransferase domain-containing protein</fullName>
    </recommendedName>
</protein>
<gene>
    <name evidence="2" type="ORF">NE857_10410</name>
</gene>
<sequence>MSGSEALARVRDRLVERARADEAVLAAAFTGSLGIGDTDRWSDVDVALGVAHPPESVAAEWTRWLDSEFGVLHHWDLPTADARVIRVYLLANGVEADVSFLPETEYGARGPRWRAVFGPDPAREPFPAPQHDLLVGLAWHHTRHVRVCLERGRLWQAEHWLGALRTQVISLSCLRLGLPTEYAKGAHLLPEEFTRSLEPTLPRSLTAPEISRALSALVTVLIGELEHSGPETAAKLAPTLTHWADFQGTRMPPLRGNAPRSPDGTTDGL</sequence>
<evidence type="ECO:0000313" key="2">
    <source>
        <dbReference type="EMBL" id="USY21980.1"/>
    </source>
</evidence>
<dbReference type="Proteomes" id="UP001055940">
    <property type="component" value="Chromosome"/>
</dbReference>
<proteinExistence type="predicted"/>
<dbReference type="Gene3D" id="3.30.460.10">
    <property type="entry name" value="Beta Polymerase, domain 2"/>
    <property type="match status" value="1"/>
</dbReference>
<accession>A0ABY5DG62</accession>
<reference evidence="2" key="1">
    <citation type="submission" date="2022-06" db="EMBL/GenBank/DDBJ databases">
        <authorList>
            <person name="Ping M."/>
        </authorList>
    </citation>
    <scope>NUCLEOTIDE SEQUENCE</scope>
    <source>
        <strain evidence="2">JCM11759T</strain>
    </source>
</reference>
<evidence type="ECO:0008006" key="4">
    <source>
        <dbReference type="Google" id="ProtNLM"/>
    </source>
</evidence>
<name>A0ABY5DG62_9ACTN</name>
<evidence type="ECO:0000313" key="3">
    <source>
        <dbReference type="Proteomes" id="UP001055940"/>
    </source>
</evidence>
<dbReference type="InterPro" id="IPR043519">
    <property type="entry name" value="NT_sf"/>
</dbReference>
<feature type="region of interest" description="Disordered" evidence="1">
    <location>
        <begin position="247"/>
        <end position="269"/>
    </location>
</feature>
<dbReference type="EMBL" id="CP099837">
    <property type="protein sequence ID" value="USY21980.1"/>
    <property type="molecule type" value="Genomic_DNA"/>
</dbReference>